<protein>
    <submittedName>
        <fullName evidence="2">Uncharacterized protein</fullName>
    </submittedName>
</protein>
<evidence type="ECO:0000313" key="3">
    <source>
        <dbReference type="Proteomes" id="UP001066276"/>
    </source>
</evidence>
<comment type="caution">
    <text evidence="2">The sequence shown here is derived from an EMBL/GenBank/DDBJ whole genome shotgun (WGS) entry which is preliminary data.</text>
</comment>
<keyword evidence="3" id="KW-1185">Reference proteome</keyword>
<sequence>MEVHSSPALFPPEENQEEAEVWSKFMAVGQAKGLERARKMVAAQGAEQQSENTVAANTDEVQPSDSGLCLLNGESVVAPAKRKHPTRTTAGNKLKAAKKDIADSNLPEGPSTSQKDSGPSRTKRDILEQEEAGASGVPLMAGVPTTGANMRSEQGQTGQPTNNVFCTPAPGPSGRGCRWVWGADITVPSKEVKKHKWKRKVKPDESIDNWLEAVAMLSTVIMEKFPEQGPALCKYNRVIYEEYTRNGGTG</sequence>
<gene>
    <name evidence="2" type="ORF">NDU88_009779</name>
</gene>
<evidence type="ECO:0000256" key="1">
    <source>
        <dbReference type="SAM" id="MobiDB-lite"/>
    </source>
</evidence>
<reference evidence="2" key="1">
    <citation type="journal article" date="2022" name="bioRxiv">
        <title>Sequencing and chromosome-scale assembly of the giantPleurodeles waltlgenome.</title>
        <authorList>
            <person name="Brown T."/>
            <person name="Elewa A."/>
            <person name="Iarovenko S."/>
            <person name="Subramanian E."/>
            <person name="Araus A.J."/>
            <person name="Petzold A."/>
            <person name="Susuki M."/>
            <person name="Suzuki K.-i.T."/>
            <person name="Hayashi T."/>
            <person name="Toyoda A."/>
            <person name="Oliveira C."/>
            <person name="Osipova E."/>
            <person name="Leigh N.D."/>
            <person name="Simon A."/>
            <person name="Yun M.H."/>
        </authorList>
    </citation>
    <scope>NUCLEOTIDE SEQUENCE</scope>
    <source>
        <strain evidence="2">20211129_DDA</strain>
        <tissue evidence="2">Liver</tissue>
    </source>
</reference>
<feature type="compositionally biased region" description="Polar residues" evidence="1">
    <location>
        <begin position="110"/>
        <end position="120"/>
    </location>
</feature>
<accession>A0AAV7PT29</accession>
<dbReference type="Proteomes" id="UP001066276">
    <property type="component" value="Chromosome 7"/>
</dbReference>
<dbReference type="AlphaFoldDB" id="A0AAV7PT29"/>
<organism evidence="2 3">
    <name type="scientific">Pleurodeles waltl</name>
    <name type="common">Iberian ribbed newt</name>
    <dbReference type="NCBI Taxonomy" id="8319"/>
    <lineage>
        <taxon>Eukaryota</taxon>
        <taxon>Metazoa</taxon>
        <taxon>Chordata</taxon>
        <taxon>Craniata</taxon>
        <taxon>Vertebrata</taxon>
        <taxon>Euteleostomi</taxon>
        <taxon>Amphibia</taxon>
        <taxon>Batrachia</taxon>
        <taxon>Caudata</taxon>
        <taxon>Salamandroidea</taxon>
        <taxon>Salamandridae</taxon>
        <taxon>Pleurodelinae</taxon>
        <taxon>Pleurodeles</taxon>
    </lineage>
</organism>
<feature type="region of interest" description="Disordered" evidence="1">
    <location>
        <begin position="42"/>
        <end position="67"/>
    </location>
</feature>
<evidence type="ECO:0000313" key="2">
    <source>
        <dbReference type="EMBL" id="KAJ1131442.1"/>
    </source>
</evidence>
<name>A0AAV7PT29_PLEWA</name>
<dbReference type="EMBL" id="JANPWB010000011">
    <property type="protein sequence ID" value="KAJ1131442.1"/>
    <property type="molecule type" value="Genomic_DNA"/>
</dbReference>
<proteinExistence type="predicted"/>
<feature type="region of interest" description="Disordered" evidence="1">
    <location>
        <begin position="79"/>
        <end position="124"/>
    </location>
</feature>
<feature type="compositionally biased region" description="Polar residues" evidence="1">
    <location>
        <begin position="46"/>
        <end position="65"/>
    </location>
</feature>